<keyword evidence="2" id="KW-1133">Transmembrane helix</keyword>
<protein>
    <recommendedName>
        <fullName evidence="5">Zinc-ribbon domain-containing protein</fullName>
    </recommendedName>
</protein>
<evidence type="ECO:0008006" key="5">
    <source>
        <dbReference type="Google" id="ProtNLM"/>
    </source>
</evidence>
<feature type="transmembrane region" description="Helical" evidence="2">
    <location>
        <begin position="148"/>
        <end position="173"/>
    </location>
</feature>
<dbReference type="AlphaFoldDB" id="A0A9D1T6R6"/>
<feature type="transmembrane region" description="Helical" evidence="2">
    <location>
        <begin position="116"/>
        <end position="136"/>
    </location>
</feature>
<reference evidence="3" key="1">
    <citation type="submission" date="2020-10" db="EMBL/GenBank/DDBJ databases">
        <authorList>
            <person name="Gilroy R."/>
        </authorList>
    </citation>
    <scope>NUCLEOTIDE SEQUENCE</scope>
    <source>
        <strain evidence="3">ChiBcec2-4451</strain>
    </source>
</reference>
<keyword evidence="2" id="KW-0812">Transmembrane</keyword>
<gene>
    <name evidence="3" type="ORF">IAA63_10980</name>
</gene>
<sequence length="175" mass="19708">MKCPNCGSESNGNFCVYCGAPMPQADSGQNAGQTPPDQQAGDGSQTYYQENSWQQNYQQDAYQQSWQQQNSYQQDSRQVGGYQQNYRQQAPYSQGTPDIPPEYRPISMWGYFGYELLFSIPCVGFILLLIFSFGGTQNVNLKNFARSYFCLLIIAVVLFLVLAGITGGFAMFARW</sequence>
<dbReference type="Proteomes" id="UP000886723">
    <property type="component" value="Unassembled WGS sequence"/>
</dbReference>
<evidence type="ECO:0000313" key="3">
    <source>
        <dbReference type="EMBL" id="HIV13647.1"/>
    </source>
</evidence>
<feature type="region of interest" description="Disordered" evidence="1">
    <location>
        <begin position="25"/>
        <end position="49"/>
    </location>
</feature>
<organism evidence="3 4">
    <name type="scientific">Candidatus Pullilachnospira stercoravium</name>
    <dbReference type="NCBI Taxonomy" id="2840913"/>
    <lineage>
        <taxon>Bacteria</taxon>
        <taxon>Bacillati</taxon>
        <taxon>Bacillota</taxon>
        <taxon>Clostridia</taxon>
        <taxon>Lachnospirales</taxon>
        <taxon>Lachnospiraceae</taxon>
        <taxon>Lachnospiraceae incertae sedis</taxon>
        <taxon>Candidatus Pullilachnospira</taxon>
    </lineage>
</organism>
<accession>A0A9D1T6R6</accession>
<keyword evidence="2" id="KW-0472">Membrane</keyword>
<reference evidence="3" key="2">
    <citation type="journal article" date="2021" name="PeerJ">
        <title>Extensive microbial diversity within the chicken gut microbiome revealed by metagenomics and culture.</title>
        <authorList>
            <person name="Gilroy R."/>
            <person name="Ravi A."/>
            <person name="Getino M."/>
            <person name="Pursley I."/>
            <person name="Horton D.L."/>
            <person name="Alikhan N.F."/>
            <person name="Baker D."/>
            <person name="Gharbi K."/>
            <person name="Hall N."/>
            <person name="Watson M."/>
            <person name="Adriaenssens E.M."/>
            <person name="Foster-Nyarko E."/>
            <person name="Jarju S."/>
            <person name="Secka A."/>
            <person name="Antonio M."/>
            <person name="Oren A."/>
            <person name="Chaudhuri R.R."/>
            <person name="La Ragione R."/>
            <person name="Hildebrand F."/>
            <person name="Pallen M.J."/>
        </authorList>
    </citation>
    <scope>NUCLEOTIDE SEQUENCE</scope>
    <source>
        <strain evidence="3">ChiBcec2-4451</strain>
    </source>
</reference>
<evidence type="ECO:0000256" key="1">
    <source>
        <dbReference type="SAM" id="MobiDB-lite"/>
    </source>
</evidence>
<comment type="caution">
    <text evidence="3">The sequence shown here is derived from an EMBL/GenBank/DDBJ whole genome shotgun (WGS) entry which is preliminary data.</text>
</comment>
<proteinExistence type="predicted"/>
<feature type="compositionally biased region" description="Polar residues" evidence="1">
    <location>
        <begin position="26"/>
        <end position="49"/>
    </location>
</feature>
<dbReference type="EMBL" id="DVON01000232">
    <property type="protein sequence ID" value="HIV13647.1"/>
    <property type="molecule type" value="Genomic_DNA"/>
</dbReference>
<evidence type="ECO:0000313" key="4">
    <source>
        <dbReference type="Proteomes" id="UP000886723"/>
    </source>
</evidence>
<evidence type="ECO:0000256" key="2">
    <source>
        <dbReference type="SAM" id="Phobius"/>
    </source>
</evidence>
<name>A0A9D1T6R6_9FIRM</name>